<feature type="region of interest" description="Disordered" evidence="1">
    <location>
        <begin position="1703"/>
        <end position="1745"/>
    </location>
</feature>
<feature type="region of interest" description="Disordered" evidence="1">
    <location>
        <begin position="736"/>
        <end position="784"/>
    </location>
</feature>
<gene>
    <name evidence="3" type="ORF">LARSCL_LOCUS16380</name>
</gene>
<feature type="region of interest" description="Disordered" evidence="1">
    <location>
        <begin position="1078"/>
        <end position="1107"/>
    </location>
</feature>
<dbReference type="EMBL" id="CAXIEN010000261">
    <property type="protein sequence ID" value="CAL1290265.1"/>
    <property type="molecule type" value="Genomic_DNA"/>
</dbReference>
<feature type="region of interest" description="Disordered" evidence="1">
    <location>
        <begin position="1491"/>
        <end position="1533"/>
    </location>
</feature>
<accession>A0AAV2B3P3</accession>
<reference evidence="3 4" key="1">
    <citation type="submission" date="2024-04" db="EMBL/GenBank/DDBJ databases">
        <authorList>
            <person name="Rising A."/>
            <person name="Reimegard J."/>
            <person name="Sonavane S."/>
            <person name="Akerstrom W."/>
            <person name="Nylinder S."/>
            <person name="Hedman E."/>
            <person name="Kallberg Y."/>
        </authorList>
    </citation>
    <scope>NUCLEOTIDE SEQUENCE [LARGE SCALE GENOMIC DNA]</scope>
</reference>
<organism evidence="3 4">
    <name type="scientific">Larinioides sclopetarius</name>
    <dbReference type="NCBI Taxonomy" id="280406"/>
    <lineage>
        <taxon>Eukaryota</taxon>
        <taxon>Metazoa</taxon>
        <taxon>Ecdysozoa</taxon>
        <taxon>Arthropoda</taxon>
        <taxon>Chelicerata</taxon>
        <taxon>Arachnida</taxon>
        <taxon>Araneae</taxon>
        <taxon>Araneomorphae</taxon>
        <taxon>Entelegynae</taxon>
        <taxon>Araneoidea</taxon>
        <taxon>Araneidae</taxon>
        <taxon>Larinioides</taxon>
    </lineage>
</organism>
<feature type="compositionally biased region" description="Low complexity" evidence="1">
    <location>
        <begin position="457"/>
        <end position="466"/>
    </location>
</feature>
<feature type="signal peptide" evidence="2">
    <location>
        <begin position="1"/>
        <end position="19"/>
    </location>
</feature>
<feature type="compositionally biased region" description="Low complexity" evidence="1">
    <location>
        <begin position="1821"/>
        <end position="1838"/>
    </location>
</feature>
<feature type="region of interest" description="Disordered" evidence="1">
    <location>
        <begin position="641"/>
        <end position="683"/>
    </location>
</feature>
<feature type="region of interest" description="Disordered" evidence="1">
    <location>
        <begin position="429"/>
        <end position="467"/>
    </location>
</feature>
<evidence type="ECO:0000313" key="3">
    <source>
        <dbReference type="EMBL" id="CAL1290265.1"/>
    </source>
</evidence>
<comment type="caution">
    <text evidence="3">The sequence shown here is derived from an EMBL/GenBank/DDBJ whole genome shotgun (WGS) entry which is preliminary data.</text>
</comment>
<feature type="chain" id="PRO_5043348521" evidence="2">
    <location>
        <begin position="20"/>
        <end position="2230"/>
    </location>
</feature>
<feature type="compositionally biased region" description="Low complexity" evidence="1">
    <location>
        <begin position="971"/>
        <end position="988"/>
    </location>
</feature>
<feature type="region of interest" description="Disordered" evidence="1">
    <location>
        <begin position="853"/>
        <end position="894"/>
    </location>
</feature>
<dbReference type="PANTHER" id="PTHR48148:SF2">
    <property type="entry name" value="PA14 DOMAIN-CONTAINING PROTEIN"/>
    <property type="match status" value="1"/>
</dbReference>
<feature type="compositionally biased region" description="Low complexity" evidence="1">
    <location>
        <begin position="547"/>
        <end position="562"/>
    </location>
</feature>
<dbReference type="Proteomes" id="UP001497382">
    <property type="component" value="Unassembled WGS sequence"/>
</dbReference>
<feature type="region of interest" description="Disordered" evidence="1">
    <location>
        <begin position="1590"/>
        <end position="1629"/>
    </location>
</feature>
<feature type="compositionally biased region" description="Low complexity" evidence="1">
    <location>
        <begin position="759"/>
        <end position="776"/>
    </location>
</feature>
<feature type="region of interest" description="Disordered" evidence="1">
    <location>
        <begin position="1279"/>
        <end position="1321"/>
    </location>
</feature>
<feature type="compositionally biased region" description="Low complexity" evidence="1">
    <location>
        <begin position="1609"/>
        <end position="1626"/>
    </location>
</feature>
<evidence type="ECO:0000313" key="4">
    <source>
        <dbReference type="Proteomes" id="UP001497382"/>
    </source>
</evidence>
<feature type="region of interest" description="Disordered" evidence="1">
    <location>
        <begin position="2033"/>
        <end position="2060"/>
    </location>
</feature>
<dbReference type="PANTHER" id="PTHR48148">
    <property type="entry name" value="KERATINOCYTE PROLINE-RICH PROTEIN"/>
    <property type="match status" value="1"/>
</dbReference>
<keyword evidence="2" id="KW-0732">Signal</keyword>
<sequence>MILITWGLLTLLAFSNAGGDHIKGGGHIKGGDHIKGGSAFSAGIKSVPQALIQQEEAAPAVITKTSVPASVKTAPVEALTKKGEAPYGLKTAQHEVFGKIHRTAELQQAAIQPVAQVPVIQAADGSDPGRVKGLKTVSASVPAVGKTSSIPAAAGTQSIKGIKTVAAATRGKTRFSVSDSQFREPLAKPIVDQTVVTATKTSPSIIPQKTIKSAIQPGTILTQQKISQATTKGGSDVLPEAMQVNLAGIGEVRKVVIPTTLIRNQEINADIKLLNRQLMEKQTEEELKKTLAGIVNADSDMGAITFSEAELNDLSMRVGANAIRPQARPDLQAPQQRRPDEFPGSRTGFVRQRIPAALKPQIISGSAEERSGFDQRIRYTGTRITTSGVQGSRRRIIPGQVIGGTSDIQGENMKFVLGNTAVNIQPGSPTVAAPKPRVSAQEIPKPQTPAPARRRPQAPALVQPQPGLSTDIVELNRQLMQKQNEEEIKRTFEGIVRTDSNLGAISLSEAELADISRRVGSNALNAAVPTPQQRRPEQLPKPVVSVAPQRRPAAPEAQQRRPAVVGQGILVAPKPQIIAGGAGVRSGFDQRIRYTGTRVTTSGVQGSGRRIIPGQVIGGTSAIQGENMQFFLGNTAGNIQPGSPTVAAPKPRVSAQEIPKPQTPAPARRRPQAPAPVQPQPGLSTDIVELNRQLMQKQNEEEIKRTFEGIVGTDSNLGAISLSEAELADISRRVGSSAPNAAIPTPQQRRPEQLPKPVAPQRRPAAPGAQQRRPAALGKGIPVAPKPKIIAGGAGVRSGFDQRIRYTGTRVTTSGVQGSGRRIFPGQVIGGTSAIQGENMQFVLGNTAGNIQPGSPTVAAPKPRVSAQEIPKPQTPAPARRRPQAPAPVQPQPGLSMDIVELNRQLMQKQNEEEIKRTFEGIVGTDSNLGAISLSEAELADISRRVGSSAPNAAIPTPQQRRPEQLPKPVAPQRRPAAPGAQQRRPAALGQGIPVAPKPQIIAGGAGVRSGFDQRIRYTGTRVTTSRVQGSGRRISPGQVIGGTSAIQGENTQFVLGNTAGNIQPGSPTVAAPKPRVSAQAIPKPQTPAPARRRPQAPAPVQPQPGLSTDIVELNRQLMQKQSEEEIKRTFEGIVRTDSNLGAISLSEAELADISRRVGSSAPNRAIPTPQQRRPEQLPKPVAPQRRPVAPGAQQRRPAALGQGIPVAPKPQIIAGGAGVRSGFDQRIRYTGTRVTTSGVQGSGRRISPGQVIGGTSAIQGENMQFVLGNTAGNIQPGSPTVAAPKPRVSAQAIPKPQTPAPTRRRPQAPAPAPVQPQPGLSTDIVELNRQLMQKQNEEEIKRTFEGIVGTDSNLGEISLSEAELADISRRVGSSAPNAAVPTPQQRRPEQLPKPVAPQRRPAATGAQQRRPAALGQGISVAPKPQIIAGGAGVRSGFDQRIRYTGTRVTTSGVQGSGRQIIPGQVIGGTSAIQGENMQFVLGNTAGNIQPGSPTVAAPKPRVSAQATPKPQTPAPARRRPQAPAPVQPQPGLSTDIVELNRQLMQKQNEEEIKRTFEGIVRTDSNLGAISLSEAELADISRRVGSNAPNAAVATPQQRRPEQLPTPVAPQRRPAAPGPQQRRPAAVGQRIPVAPKPQIIGGSVGEVSGFNQRIRYTGTRVTTSGVQGSGRQIIPGQVIGGTSAIQGENMQFVLGNTAGNIQPGSPTVAAPKPRVSAQEIPKPQTPAPARRRPQAPAPVQPQPGLSTDIVELNRQLMQKQNEEEIKRTFEGIVRTDSNLGAISLSEAELADISRRVGSNAPNAAVATPQQRRPEQLPKPVAPQRRPAAPGAQQRRPAAVGQRIPVAPKPQIIGGSVGEVSGFNQRVRYTGARVRTSGVQGPGRRIIPGQVIGETSDIQGENMQFVLGNAAGNIQPGSPTVAAPTRRVSAQATPKPQITAPDLGRPQTSAPVLPQSGLSTDIVELNRQLMQKQNEEELRQALSGVIKADTDFNKISLSSVELSEISRSLTGQVSGPSSSESVIPVPYLGGAIEGQRIPSSSSRDASFQRYGSGVRGSKLTGSRTYSQSALNAASKKQIMTQVQQKVGQESIESPLELQQKIESTLAVAQVEEPVVQSKVTQTVKAFNSPISQSVQKVLDTRDSSQLQMKFDDIIEQSQLSKPAVIEQMQLPSRKSKMALDNLSQKYLQEKLPVEIPSYVPHPSFMSPFNYRVPHLRSPIMQQQERLDQILM</sequence>
<protein>
    <submittedName>
        <fullName evidence="3">Uncharacterized protein</fullName>
    </submittedName>
</protein>
<evidence type="ECO:0000256" key="1">
    <source>
        <dbReference type="SAM" id="MobiDB-lite"/>
    </source>
</evidence>
<feature type="region of interest" description="Disordered" evidence="1">
    <location>
        <begin position="1156"/>
        <end position="1213"/>
    </location>
</feature>
<proteinExistence type="predicted"/>
<evidence type="ECO:0000256" key="2">
    <source>
        <dbReference type="SAM" id="SignalP"/>
    </source>
</evidence>
<feature type="region of interest" description="Disordered" evidence="1">
    <location>
        <begin position="325"/>
        <end position="347"/>
    </location>
</feature>
<keyword evidence="4" id="KW-1185">Reference proteome</keyword>
<name>A0AAV2B3P3_9ARAC</name>
<feature type="region of interest" description="Disordered" evidence="1">
    <location>
        <begin position="1374"/>
        <end position="1419"/>
    </location>
</feature>
<feature type="region of interest" description="Disordered" evidence="1">
    <location>
        <begin position="948"/>
        <end position="1001"/>
    </location>
</feature>
<feature type="region of interest" description="Disordered" evidence="1">
    <location>
        <begin position="1801"/>
        <end position="1844"/>
    </location>
</feature>
<feature type="region of interest" description="Disordered" evidence="1">
    <location>
        <begin position="1934"/>
        <end position="1954"/>
    </location>
</feature>
<feature type="region of interest" description="Disordered" evidence="1">
    <location>
        <begin position="527"/>
        <end position="562"/>
    </location>
</feature>